<proteinExistence type="predicted"/>
<evidence type="ECO:0000313" key="2">
    <source>
        <dbReference type="WBParaSite" id="RSKR_0000050100.1"/>
    </source>
</evidence>
<protein>
    <submittedName>
        <fullName evidence="2">PPR_long domain-containing protein</fullName>
    </submittedName>
</protein>
<dbReference type="Proteomes" id="UP000095286">
    <property type="component" value="Unplaced"/>
</dbReference>
<organism evidence="1 2">
    <name type="scientific">Rhabditophanes sp. KR3021</name>
    <dbReference type="NCBI Taxonomy" id="114890"/>
    <lineage>
        <taxon>Eukaryota</taxon>
        <taxon>Metazoa</taxon>
        <taxon>Ecdysozoa</taxon>
        <taxon>Nematoda</taxon>
        <taxon>Chromadorea</taxon>
        <taxon>Rhabditida</taxon>
        <taxon>Tylenchina</taxon>
        <taxon>Panagrolaimomorpha</taxon>
        <taxon>Strongyloidoidea</taxon>
        <taxon>Alloionematidae</taxon>
        <taxon>Rhabditophanes</taxon>
    </lineage>
</organism>
<sequence length="546" mass="62756">MLRSAIITSSRCASINATKISIPVAIKRSPTAILEAINSTIGEDKTAPHFSFIDDPITIPTTQQNKRMYYQSKEMGRRAAQHLAAEWPTLFMYDIDEPKIEAFRPQHPLNARPYEGTEQELVEMIKEKEVKTAVDCYEKIRSNGTELSPDVQKDLFNLVVFYNEDNIPDSEVSYHGWRNFSEEDIVNGWKSQGTADLLFETIDKTPETYSTMIAGLCKHASGPSLNKAREMFAKMLEEKMVPFSQAFDGLICVSDWKKAKEYLEIMNKCKVKPTVKTLDAVIKVLPKKLSFQCKLEHIQKIILEFRTAGVDASLATYSLILSYLRPGMGEKDENNKKIVVSILDQILANLEAMKAIPLQNSEDQGFFKIAMYVACDANSSDLVERIERIYSNPKNEVKLTAFTHEHSYYYKYLTYNLLRLPLDEAEVMYKNMVPRLVGVNRELLLVIMNRLIAKPHWSFVKRIIEDSIASRQMFHFAMSSNIRQLLMTVNIHDLNSEDQMIYRETLAKCSAIWLEISEFDQEKGKKFMTNINAKFVEETEKMFSRI</sequence>
<accession>A0AC35TGX3</accession>
<name>A0AC35TGX3_9BILA</name>
<dbReference type="WBParaSite" id="RSKR_0000050100.1">
    <property type="protein sequence ID" value="RSKR_0000050100.1"/>
    <property type="gene ID" value="RSKR_0000050100"/>
</dbReference>
<evidence type="ECO:0000313" key="1">
    <source>
        <dbReference type="Proteomes" id="UP000095286"/>
    </source>
</evidence>
<reference evidence="2" key="1">
    <citation type="submission" date="2016-11" db="UniProtKB">
        <authorList>
            <consortium name="WormBaseParasite"/>
        </authorList>
    </citation>
    <scope>IDENTIFICATION</scope>
    <source>
        <strain evidence="2">KR3021</strain>
    </source>
</reference>